<reference evidence="2 3" key="1">
    <citation type="journal article" date="2018" name="Sci. Rep.">
        <title>Genomic signatures of local adaptation to the degree of environmental predictability in rotifers.</title>
        <authorList>
            <person name="Franch-Gras L."/>
            <person name="Hahn C."/>
            <person name="Garcia-Roger E.M."/>
            <person name="Carmona M.J."/>
            <person name="Serra M."/>
            <person name="Gomez A."/>
        </authorList>
    </citation>
    <scope>NUCLEOTIDE SEQUENCE [LARGE SCALE GENOMIC DNA]</scope>
    <source>
        <strain evidence="2">HYR1</strain>
    </source>
</reference>
<dbReference type="OrthoDB" id="8195376at2759"/>
<organism evidence="2 3">
    <name type="scientific">Brachionus plicatilis</name>
    <name type="common">Marine rotifer</name>
    <name type="synonym">Brachionus muelleri</name>
    <dbReference type="NCBI Taxonomy" id="10195"/>
    <lineage>
        <taxon>Eukaryota</taxon>
        <taxon>Metazoa</taxon>
        <taxon>Spiralia</taxon>
        <taxon>Gnathifera</taxon>
        <taxon>Rotifera</taxon>
        <taxon>Eurotatoria</taxon>
        <taxon>Monogononta</taxon>
        <taxon>Pseudotrocha</taxon>
        <taxon>Ploima</taxon>
        <taxon>Brachionidae</taxon>
        <taxon>Brachionus</taxon>
    </lineage>
</organism>
<comment type="caution">
    <text evidence="2">The sequence shown here is derived from an EMBL/GenBank/DDBJ whole genome shotgun (WGS) entry which is preliminary data.</text>
</comment>
<accession>A0A3M7PTQ0</accession>
<dbReference type="AlphaFoldDB" id="A0A3M7PTQ0"/>
<gene>
    <name evidence="2" type="ORF">BpHYR1_001466</name>
</gene>
<dbReference type="Proteomes" id="UP000276133">
    <property type="component" value="Unassembled WGS sequence"/>
</dbReference>
<feature type="region of interest" description="Disordered" evidence="1">
    <location>
        <begin position="69"/>
        <end position="89"/>
    </location>
</feature>
<dbReference type="PANTHER" id="PTHR33198:SF20">
    <property type="entry name" value="RETROTRANSPOSON GAG DOMAIN-CONTAINING PROTEIN"/>
    <property type="match status" value="1"/>
</dbReference>
<protein>
    <recommendedName>
        <fullName evidence="4">Peptidase A2 domain-containing protein</fullName>
    </recommendedName>
</protein>
<evidence type="ECO:0000256" key="1">
    <source>
        <dbReference type="SAM" id="MobiDB-lite"/>
    </source>
</evidence>
<proteinExistence type="predicted"/>
<dbReference type="PANTHER" id="PTHR33198">
    <property type="entry name" value="ANK_REP_REGION DOMAIN-CONTAINING PROTEIN-RELATED"/>
    <property type="match status" value="1"/>
</dbReference>
<sequence>MAELKIEEFNPELCDDKASSWSKWQEHFDRAIKLSQLKSELKIDALKYYGGEILLDIIKDVELQSTIAPTNSTQTSSQEDGDRTSMDDTHEVSYRDLIKKVTDHLNAESNPELNLARLREMRQYIDEPFTEFLKRIREKARLCSFTDNDTRDREIKWIIIGKCRDSKIKAKGLEPNVTLNDLIKFAKIQETVQKQLKELDRIEQAERSMNFMTVRKIGETIKNWFMPILTVFMFLTNVKFGLDTGAEVDVIDESTYNRLRNRPMLSRCRTKLFAYGSNTPISTLGEDTYQVS</sequence>
<name>A0A3M7PTQ0_BRAPC</name>
<evidence type="ECO:0000313" key="2">
    <source>
        <dbReference type="EMBL" id="RNA02018.1"/>
    </source>
</evidence>
<feature type="compositionally biased region" description="Polar residues" evidence="1">
    <location>
        <begin position="69"/>
        <end position="78"/>
    </location>
</feature>
<keyword evidence="3" id="KW-1185">Reference proteome</keyword>
<evidence type="ECO:0000313" key="3">
    <source>
        <dbReference type="Proteomes" id="UP000276133"/>
    </source>
</evidence>
<feature type="compositionally biased region" description="Basic and acidic residues" evidence="1">
    <location>
        <begin position="80"/>
        <end position="89"/>
    </location>
</feature>
<evidence type="ECO:0008006" key="4">
    <source>
        <dbReference type="Google" id="ProtNLM"/>
    </source>
</evidence>
<dbReference type="EMBL" id="REGN01009073">
    <property type="protein sequence ID" value="RNA02018.1"/>
    <property type="molecule type" value="Genomic_DNA"/>
</dbReference>